<dbReference type="InterPro" id="IPR042047">
    <property type="entry name" value="SleB_dom1"/>
</dbReference>
<feature type="domain" description="Cell wall hydrolase SleB" evidence="1">
    <location>
        <begin position="114"/>
        <end position="221"/>
    </location>
</feature>
<sequence>MRLRNLWIGSLSGLAGLTGVAYANVGSDIGSVPLTGMDYSLSALYDPGRMSLEPIRPENLGVPSDLRPLIDSGMQKPSTLEITYTQDFLDSQPLAEGDEQWECLAKAVYFEARGESIKGQFAVAEVILNRVESRLYPGSVCRVVNQGGSGGCQFSFTCDGISDRIREKDAWRTAGRIARLMLDGAPRTLTDGATSFHTRKVRPNWAGRMERTASIGQHMFYRVSSRD</sequence>
<name>A0A2W5S1W9_CERSP</name>
<evidence type="ECO:0000259" key="1">
    <source>
        <dbReference type="Pfam" id="PF07486"/>
    </source>
</evidence>
<dbReference type="InterPro" id="IPR011105">
    <property type="entry name" value="Cell_wall_hydrolase_SleB"/>
</dbReference>
<accession>A0A2W5S1W9</accession>
<gene>
    <name evidence="2" type="ORF">DI533_15160</name>
</gene>
<evidence type="ECO:0000313" key="2">
    <source>
        <dbReference type="EMBL" id="PZQ96898.1"/>
    </source>
</evidence>
<evidence type="ECO:0000313" key="3">
    <source>
        <dbReference type="Proteomes" id="UP000248975"/>
    </source>
</evidence>
<organism evidence="2 3">
    <name type="scientific">Cereibacter sphaeroides</name>
    <name type="common">Rhodobacter sphaeroides</name>
    <dbReference type="NCBI Taxonomy" id="1063"/>
    <lineage>
        <taxon>Bacteria</taxon>
        <taxon>Pseudomonadati</taxon>
        <taxon>Pseudomonadota</taxon>
        <taxon>Alphaproteobacteria</taxon>
        <taxon>Rhodobacterales</taxon>
        <taxon>Paracoccaceae</taxon>
        <taxon>Cereibacter</taxon>
    </lineage>
</organism>
<dbReference type="Gene3D" id="1.10.10.2520">
    <property type="entry name" value="Cell wall hydrolase SleB, domain 1"/>
    <property type="match status" value="1"/>
</dbReference>
<proteinExistence type="predicted"/>
<dbReference type="Proteomes" id="UP000248975">
    <property type="component" value="Unassembled WGS sequence"/>
</dbReference>
<comment type="caution">
    <text evidence="2">The sequence shown here is derived from an EMBL/GenBank/DDBJ whole genome shotgun (WGS) entry which is preliminary data.</text>
</comment>
<dbReference type="EMBL" id="QFQS01000003">
    <property type="protein sequence ID" value="PZQ96898.1"/>
    <property type="molecule type" value="Genomic_DNA"/>
</dbReference>
<dbReference type="AlphaFoldDB" id="A0A2W5S1W9"/>
<protein>
    <submittedName>
        <fullName evidence="2">Cell wall hydrolase</fullName>
    </submittedName>
</protein>
<dbReference type="Pfam" id="PF07486">
    <property type="entry name" value="Hydrolase_2"/>
    <property type="match status" value="1"/>
</dbReference>
<dbReference type="GO" id="GO:0016787">
    <property type="term" value="F:hydrolase activity"/>
    <property type="evidence" value="ECO:0007669"/>
    <property type="project" value="UniProtKB-KW"/>
</dbReference>
<reference evidence="2 3" key="1">
    <citation type="submission" date="2017-08" db="EMBL/GenBank/DDBJ databases">
        <title>Infants hospitalized years apart are colonized by the same room-sourced microbial strains.</title>
        <authorList>
            <person name="Brooks B."/>
            <person name="Olm M.R."/>
            <person name="Firek B.A."/>
            <person name="Baker R."/>
            <person name="Thomas B.C."/>
            <person name="Morowitz M.J."/>
            <person name="Banfield J.F."/>
        </authorList>
    </citation>
    <scope>NUCLEOTIDE SEQUENCE [LARGE SCALE GENOMIC DNA]</scope>
    <source>
        <strain evidence="2">S2_003_000_R2_11</strain>
    </source>
</reference>
<keyword evidence="2" id="KW-0378">Hydrolase</keyword>